<keyword evidence="2" id="KW-1185">Reference proteome</keyword>
<accession>A0A0S4QSS9</accession>
<dbReference type="SUPFAM" id="SSF56399">
    <property type="entry name" value="ADP-ribosylation"/>
    <property type="match status" value="1"/>
</dbReference>
<protein>
    <submittedName>
        <fullName evidence="1">Uncharacterized conserved protein, DUF952 family</fullName>
    </submittedName>
</protein>
<name>A0A0S4QSS9_9ACTN</name>
<dbReference type="PANTHER" id="PTHR34129:SF1">
    <property type="entry name" value="DUF952 DOMAIN-CONTAINING PROTEIN"/>
    <property type="match status" value="1"/>
</dbReference>
<gene>
    <name evidence="1" type="ORF">Ga0074812_12133</name>
</gene>
<dbReference type="PANTHER" id="PTHR34129">
    <property type="entry name" value="BLR1139 PROTEIN"/>
    <property type="match status" value="1"/>
</dbReference>
<dbReference type="InterPro" id="IPR009297">
    <property type="entry name" value="DUF952"/>
</dbReference>
<reference evidence="2" key="1">
    <citation type="submission" date="2015-11" db="EMBL/GenBank/DDBJ databases">
        <authorList>
            <person name="Varghese N."/>
        </authorList>
    </citation>
    <scope>NUCLEOTIDE SEQUENCE [LARGE SCALE GENOMIC DNA]</scope>
    <source>
        <strain evidence="2">DSM 45899</strain>
    </source>
</reference>
<proteinExistence type="predicted"/>
<dbReference type="Pfam" id="PF06108">
    <property type="entry name" value="DUF952"/>
    <property type="match status" value="1"/>
</dbReference>
<evidence type="ECO:0000313" key="1">
    <source>
        <dbReference type="EMBL" id="CUU58657.1"/>
    </source>
</evidence>
<organism evidence="1 2">
    <name type="scientific">Parafrankia irregularis</name>
    <dbReference type="NCBI Taxonomy" id="795642"/>
    <lineage>
        <taxon>Bacteria</taxon>
        <taxon>Bacillati</taxon>
        <taxon>Actinomycetota</taxon>
        <taxon>Actinomycetes</taxon>
        <taxon>Frankiales</taxon>
        <taxon>Frankiaceae</taxon>
        <taxon>Parafrankia</taxon>
    </lineage>
</organism>
<evidence type="ECO:0000313" key="2">
    <source>
        <dbReference type="Proteomes" id="UP000198802"/>
    </source>
</evidence>
<dbReference type="RefSeq" id="WP_091282103.1">
    <property type="nucleotide sequence ID" value="NZ_FAOZ01000021.1"/>
</dbReference>
<dbReference type="AlphaFoldDB" id="A0A0S4QSS9"/>
<dbReference type="EMBL" id="FAOZ01000021">
    <property type="protein sequence ID" value="CUU58657.1"/>
    <property type="molecule type" value="Genomic_DNA"/>
</dbReference>
<dbReference type="Gene3D" id="3.20.170.20">
    <property type="entry name" value="Protein of unknown function DUF952"/>
    <property type="match status" value="1"/>
</dbReference>
<sequence length="113" mass="12024">MICHLVSRSEWAAGADGYRPASLGDEGFVHFSAPELVLETANLYYRGRTDMLLVVVDPQGLTAPLRWEPAAGPADRGGALFPHLYGPIDAAAVRVVVPLPCAPDGSFTAMPTF</sequence>
<dbReference type="Proteomes" id="UP000198802">
    <property type="component" value="Unassembled WGS sequence"/>
</dbReference>